<gene>
    <name evidence="2" type="primary">LOC142171734</name>
</gene>
<name>A0AC58T2R2_TOBAC</name>
<reference evidence="1" key="1">
    <citation type="journal article" date="2014" name="Nat. Commun.">
        <title>The tobacco genome sequence and its comparison with those of tomato and potato.</title>
        <authorList>
            <person name="Sierro N."/>
            <person name="Battey J.N."/>
            <person name="Ouadi S."/>
            <person name="Bakaher N."/>
            <person name="Bovet L."/>
            <person name="Willig A."/>
            <person name="Goepfert S."/>
            <person name="Peitsch M.C."/>
            <person name="Ivanov N.V."/>
        </authorList>
    </citation>
    <scope>NUCLEOTIDE SEQUENCE [LARGE SCALE GENOMIC DNA]</scope>
</reference>
<dbReference type="RefSeq" id="XP_075091528.1">
    <property type="nucleotide sequence ID" value="XM_075235427.1"/>
</dbReference>
<accession>A0AC58T2R2</accession>
<evidence type="ECO:0000313" key="1">
    <source>
        <dbReference type="Proteomes" id="UP000790787"/>
    </source>
</evidence>
<dbReference type="Proteomes" id="UP000790787">
    <property type="component" value="Chromosome 17"/>
</dbReference>
<reference evidence="2" key="2">
    <citation type="submission" date="2025-08" db="UniProtKB">
        <authorList>
            <consortium name="RefSeq"/>
        </authorList>
    </citation>
    <scope>IDENTIFICATION</scope>
    <source>
        <tissue evidence="2">Leaf</tissue>
    </source>
</reference>
<evidence type="ECO:0000313" key="2">
    <source>
        <dbReference type="RefSeq" id="XP_075091528.1"/>
    </source>
</evidence>
<protein>
    <submittedName>
        <fullName evidence="2">Uncharacterized protein LOC142171734</fullName>
    </submittedName>
</protein>
<proteinExistence type="predicted"/>
<sequence>MERLELWDTLYYLATNMELPWLIGGDFNVVLDEKMGGLPVYPSEYEGFAFCVNFCGLFDQIFKGSPFTWWNGRTNDKCIFKRLDRIMVNLPFQNMLPTIEAEHLIRNGSHHTPLFITCGEHTTNIVKPFKILNFWTKHATFKDLVKQNCEADFIGDHFLMFKHKLKKCQRGSI</sequence>
<organism evidence="1 2">
    <name type="scientific">Nicotiana tabacum</name>
    <name type="common">Common tobacco</name>
    <dbReference type="NCBI Taxonomy" id="4097"/>
    <lineage>
        <taxon>Eukaryota</taxon>
        <taxon>Viridiplantae</taxon>
        <taxon>Streptophyta</taxon>
        <taxon>Embryophyta</taxon>
        <taxon>Tracheophyta</taxon>
        <taxon>Spermatophyta</taxon>
        <taxon>Magnoliopsida</taxon>
        <taxon>eudicotyledons</taxon>
        <taxon>Gunneridae</taxon>
        <taxon>Pentapetalae</taxon>
        <taxon>asterids</taxon>
        <taxon>lamiids</taxon>
        <taxon>Solanales</taxon>
        <taxon>Solanaceae</taxon>
        <taxon>Nicotianoideae</taxon>
        <taxon>Nicotianeae</taxon>
        <taxon>Nicotiana</taxon>
    </lineage>
</organism>
<keyword evidence="1" id="KW-1185">Reference proteome</keyword>